<protein>
    <submittedName>
        <fullName evidence="1">Uncharacterized protein</fullName>
    </submittedName>
</protein>
<proteinExistence type="predicted"/>
<dbReference type="Proteomes" id="UP001244341">
    <property type="component" value="Chromosome 16b"/>
</dbReference>
<name>A0ABY8UQ47_TETOB</name>
<keyword evidence="2" id="KW-1185">Reference proteome</keyword>
<gene>
    <name evidence="1" type="ORF">OEZ85_000277</name>
</gene>
<evidence type="ECO:0000313" key="1">
    <source>
        <dbReference type="EMBL" id="WIA23546.1"/>
    </source>
</evidence>
<sequence length="72" mass="7606">MVASWGTTSCHTIRLLLFAPNQPRNSHVLSLAAAAAPCWHNPPPLKFSSDTPAAAVQLQPAIESGAFAINQL</sequence>
<reference evidence="1 2" key="1">
    <citation type="submission" date="2023-05" db="EMBL/GenBank/DDBJ databases">
        <title>A 100% complete, gapless, phased diploid assembly of the Scenedesmus obliquus UTEX 3031 genome.</title>
        <authorList>
            <person name="Biondi T.C."/>
            <person name="Hanschen E.R."/>
            <person name="Kwon T."/>
            <person name="Eng W."/>
            <person name="Kruse C.P.S."/>
            <person name="Koehler S.I."/>
            <person name="Kunde Y."/>
            <person name="Gleasner C.D."/>
            <person name="You Mak K.T."/>
            <person name="Polle J."/>
            <person name="Hovde B.T."/>
            <person name="Starkenburg S.R."/>
        </authorList>
    </citation>
    <scope>NUCLEOTIDE SEQUENCE [LARGE SCALE GENOMIC DNA]</scope>
    <source>
        <strain evidence="1 2">DOE0152z</strain>
    </source>
</reference>
<organism evidence="1 2">
    <name type="scientific">Tetradesmus obliquus</name>
    <name type="common">Green alga</name>
    <name type="synonym">Acutodesmus obliquus</name>
    <dbReference type="NCBI Taxonomy" id="3088"/>
    <lineage>
        <taxon>Eukaryota</taxon>
        <taxon>Viridiplantae</taxon>
        <taxon>Chlorophyta</taxon>
        <taxon>core chlorophytes</taxon>
        <taxon>Chlorophyceae</taxon>
        <taxon>CS clade</taxon>
        <taxon>Sphaeropleales</taxon>
        <taxon>Scenedesmaceae</taxon>
        <taxon>Tetradesmus</taxon>
    </lineage>
</organism>
<accession>A0ABY8UQ47</accession>
<dbReference type="EMBL" id="CP126223">
    <property type="protein sequence ID" value="WIA23546.1"/>
    <property type="molecule type" value="Genomic_DNA"/>
</dbReference>
<evidence type="ECO:0000313" key="2">
    <source>
        <dbReference type="Proteomes" id="UP001244341"/>
    </source>
</evidence>